<feature type="transmembrane region" description="Helical" evidence="1">
    <location>
        <begin position="20"/>
        <end position="41"/>
    </location>
</feature>
<name>A0A9P5PYR7_9AGAR</name>
<protein>
    <submittedName>
        <fullName evidence="2">Uncharacterized protein</fullName>
    </submittedName>
</protein>
<dbReference type="EMBL" id="JADNRY010000040">
    <property type="protein sequence ID" value="KAF9070495.1"/>
    <property type="molecule type" value="Genomic_DNA"/>
</dbReference>
<accession>A0A9P5PYR7</accession>
<feature type="transmembrane region" description="Helical" evidence="1">
    <location>
        <begin position="53"/>
        <end position="71"/>
    </location>
</feature>
<sequence>MSTTNFIKLLELCLSPSICGHMILGPIFTICSFTVISQMCATCSLDLFRSPSWLAPVALVLAGIITAHYRLAHKAYATMTQYTRACQFYELGGRENVVFQTVQEVVLFKIWAHPGFIAFLNAFEFHLPAIKATADLRNLTAVRRERYDSEVQTLRDNIDKYRAFYRNAVETEAFGEDAIKDVEALKKAIAVAGLFVSS</sequence>
<dbReference type="Proteomes" id="UP000772434">
    <property type="component" value="Unassembled WGS sequence"/>
</dbReference>
<keyword evidence="1" id="KW-0472">Membrane</keyword>
<reference evidence="2" key="1">
    <citation type="submission" date="2020-11" db="EMBL/GenBank/DDBJ databases">
        <authorList>
            <consortium name="DOE Joint Genome Institute"/>
            <person name="Ahrendt S."/>
            <person name="Riley R."/>
            <person name="Andreopoulos W."/>
            <person name="Labutti K."/>
            <person name="Pangilinan J."/>
            <person name="Ruiz-Duenas F.J."/>
            <person name="Barrasa J.M."/>
            <person name="Sanchez-Garcia M."/>
            <person name="Camarero S."/>
            <person name="Miyauchi S."/>
            <person name="Serrano A."/>
            <person name="Linde D."/>
            <person name="Babiker R."/>
            <person name="Drula E."/>
            <person name="Ayuso-Fernandez I."/>
            <person name="Pacheco R."/>
            <person name="Padilla G."/>
            <person name="Ferreira P."/>
            <person name="Barriuso J."/>
            <person name="Kellner H."/>
            <person name="Castanera R."/>
            <person name="Alfaro M."/>
            <person name="Ramirez L."/>
            <person name="Pisabarro A.G."/>
            <person name="Kuo A."/>
            <person name="Tritt A."/>
            <person name="Lipzen A."/>
            <person name="He G."/>
            <person name="Yan M."/>
            <person name="Ng V."/>
            <person name="Cullen D."/>
            <person name="Martin F."/>
            <person name="Rosso M.-N."/>
            <person name="Henrissat B."/>
            <person name="Hibbett D."/>
            <person name="Martinez A.T."/>
            <person name="Grigoriev I.V."/>
        </authorList>
    </citation>
    <scope>NUCLEOTIDE SEQUENCE</scope>
    <source>
        <strain evidence="2">AH 40177</strain>
    </source>
</reference>
<dbReference type="AlphaFoldDB" id="A0A9P5PYR7"/>
<proteinExistence type="predicted"/>
<keyword evidence="1" id="KW-0812">Transmembrane</keyword>
<comment type="caution">
    <text evidence="2">The sequence shown here is derived from an EMBL/GenBank/DDBJ whole genome shotgun (WGS) entry which is preliminary data.</text>
</comment>
<evidence type="ECO:0000313" key="2">
    <source>
        <dbReference type="EMBL" id="KAF9070495.1"/>
    </source>
</evidence>
<keyword evidence="3" id="KW-1185">Reference proteome</keyword>
<gene>
    <name evidence="2" type="ORF">BDP27DRAFT_1362575</name>
</gene>
<evidence type="ECO:0000256" key="1">
    <source>
        <dbReference type="SAM" id="Phobius"/>
    </source>
</evidence>
<evidence type="ECO:0000313" key="3">
    <source>
        <dbReference type="Proteomes" id="UP000772434"/>
    </source>
</evidence>
<keyword evidence="1" id="KW-1133">Transmembrane helix</keyword>
<organism evidence="2 3">
    <name type="scientific">Rhodocollybia butyracea</name>
    <dbReference type="NCBI Taxonomy" id="206335"/>
    <lineage>
        <taxon>Eukaryota</taxon>
        <taxon>Fungi</taxon>
        <taxon>Dikarya</taxon>
        <taxon>Basidiomycota</taxon>
        <taxon>Agaricomycotina</taxon>
        <taxon>Agaricomycetes</taxon>
        <taxon>Agaricomycetidae</taxon>
        <taxon>Agaricales</taxon>
        <taxon>Marasmiineae</taxon>
        <taxon>Omphalotaceae</taxon>
        <taxon>Rhodocollybia</taxon>
    </lineage>
</organism>